<accession>A0ABR5Z4R8</accession>
<evidence type="ECO:0000313" key="2">
    <source>
        <dbReference type="EMBL" id="MBA1275218.1"/>
    </source>
</evidence>
<organism evidence="2 3">
    <name type="scientific">Stutzerimonas azotifigens</name>
    <dbReference type="NCBI Taxonomy" id="291995"/>
    <lineage>
        <taxon>Bacteria</taxon>
        <taxon>Pseudomonadati</taxon>
        <taxon>Pseudomonadota</taxon>
        <taxon>Gammaproteobacteria</taxon>
        <taxon>Pseudomonadales</taxon>
        <taxon>Pseudomonadaceae</taxon>
        <taxon>Stutzerimonas</taxon>
    </lineage>
</organism>
<proteinExistence type="predicted"/>
<protein>
    <submittedName>
        <fullName evidence="2">Uncharacterized protein</fullName>
    </submittedName>
</protein>
<comment type="caution">
    <text evidence="2">The sequence shown here is derived from an EMBL/GenBank/DDBJ whole genome shotgun (WGS) entry which is preliminary data.</text>
</comment>
<feature type="transmembrane region" description="Helical" evidence="1">
    <location>
        <begin position="12"/>
        <end position="31"/>
    </location>
</feature>
<keyword evidence="3" id="KW-1185">Reference proteome</keyword>
<dbReference type="RefSeq" id="WP_181072249.1">
    <property type="nucleotide sequence ID" value="NZ_JAAMRF010000009.1"/>
</dbReference>
<evidence type="ECO:0000313" key="3">
    <source>
        <dbReference type="Proteomes" id="UP000786387"/>
    </source>
</evidence>
<feature type="transmembrane region" description="Helical" evidence="1">
    <location>
        <begin position="51"/>
        <end position="69"/>
    </location>
</feature>
<gene>
    <name evidence="2" type="ORF">G7026_17845</name>
</gene>
<name>A0ABR5Z4R8_9GAMM</name>
<reference evidence="2 3" key="1">
    <citation type="submission" date="2020-02" db="EMBL/GenBank/DDBJ databases">
        <title>Synteny-based analysis reveals conserved mechanism for high triclosan tolerance in Pseudomonas, as well as instances of horizontal transfer.</title>
        <authorList>
            <person name="Mcfarland A.G."/>
            <person name="Bertucci H.K."/>
            <person name="Litmann E."/>
            <person name="Shen J."/>
            <person name="Huttenhower C."/>
            <person name="Hartmann E.M."/>
        </authorList>
    </citation>
    <scope>NUCLEOTIDE SEQUENCE [LARGE SCALE GENOMIC DNA]</scope>
    <source>
        <strain evidence="2 3">115A1</strain>
    </source>
</reference>
<dbReference type="Proteomes" id="UP000786387">
    <property type="component" value="Unassembled WGS sequence"/>
</dbReference>
<keyword evidence="1" id="KW-0472">Membrane</keyword>
<evidence type="ECO:0000256" key="1">
    <source>
        <dbReference type="SAM" id="Phobius"/>
    </source>
</evidence>
<dbReference type="EMBL" id="JAAMRF010000009">
    <property type="protein sequence ID" value="MBA1275218.1"/>
    <property type="molecule type" value="Genomic_DNA"/>
</dbReference>
<keyword evidence="1" id="KW-1133">Transmembrane helix</keyword>
<keyword evidence="1" id="KW-0812">Transmembrane</keyword>
<feature type="transmembrane region" description="Helical" evidence="1">
    <location>
        <begin position="90"/>
        <end position="111"/>
    </location>
</feature>
<sequence length="120" mass="13457">MSKYARTSPYHPIQIPLGFVLWSCWFVAMYGGHAIACEINPPDPTLGPWNWLNAVLGLLTLVTLAILLVQARRFWKLSRMTDELNERQIFVTKITSGLHLIAALATLYVGIPLVQLPPCI</sequence>